<feature type="region of interest" description="Disordered" evidence="1">
    <location>
        <begin position="96"/>
        <end position="115"/>
    </location>
</feature>
<feature type="compositionally biased region" description="Polar residues" evidence="1">
    <location>
        <begin position="173"/>
        <end position="190"/>
    </location>
</feature>
<dbReference type="EMBL" id="RRYP01005287">
    <property type="protein sequence ID" value="TNV82172.1"/>
    <property type="molecule type" value="Genomic_DNA"/>
</dbReference>
<gene>
    <name evidence="3" type="ORF">FGO68_gene15554</name>
</gene>
<name>A0A8J8T4M7_HALGN</name>
<dbReference type="InterPro" id="IPR035892">
    <property type="entry name" value="C2_domain_sf"/>
</dbReference>
<dbReference type="Pfam" id="PF10409">
    <property type="entry name" value="PTEN_C2"/>
    <property type="match status" value="1"/>
</dbReference>
<dbReference type="SUPFAM" id="SSF49562">
    <property type="entry name" value="C2 domain (Calcium/lipid-binding domain, CaLB)"/>
    <property type="match status" value="1"/>
</dbReference>
<proteinExistence type="predicted"/>
<feature type="compositionally biased region" description="Basic and acidic residues" evidence="1">
    <location>
        <begin position="297"/>
        <end position="309"/>
    </location>
</feature>
<dbReference type="AlphaFoldDB" id="A0A8J8T4M7"/>
<reference evidence="3" key="1">
    <citation type="submission" date="2019-06" db="EMBL/GenBank/DDBJ databases">
        <authorList>
            <person name="Zheng W."/>
        </authorList>
    </citation>
    <scope>NUCLEOTIDE SEQUENCE</scope>
    <source>
        <strain evidence="3">QDHG01</strain>
    </source>
</reference>
<evidence type="ECO:0000259" key="2">
    <source>
        <dbReference type="PROSITE" id="PS51182"/>
    </source>
</evidence>
<organism evidence="3 4">
    <name type="scientific">Halteria grandinella</name>
    <dbReference type="NCBI Taxonomy" id="5974"/>
    <lineage>
        <taxon>Eukaryota</taxon>
        <taxon>Sar</taxon>
        <taxon>Alveolata</taxon>
        <taxon>Ciliophora</taxon>
        <taxon>Intramacronucleata</taxon>
        <taxon>Spirotrichea</taxon>
        <taxon>Stichotrichia</taxon>
        <taxon>Sporadotrichida</taxon>
        <taxon>Halteriidae</taxon>
        <taxon>Halteria</taxon>
    </lineage>
</organism>
<evidence type="ECO:0000256" key="1">
    <source>
        <dbReference type="SAM" id="MobiDB-lite"/>
    </source>
</evidence>
<sequence>MHKGGLKSKLICRFALNTSFIIDNRYEFTKKTVDPDATSKDPRFSEEFKIECYFKDYCNKCQPSMPIDQLCKRCKAGMSNELPGWELIKKILDQHPKRSQEDGAQMNFSNRDTQPFKELIKNKKTDINCEEMQYFQEEPEEDDDGMSENEESDYEPSSRKPKGGAGELKQVNLGGQQLGSASTQQSSSHLQAAAVRSKTASSLDRSADEVKRSSEGAYDALKASGGSGVSGEEKGAGAGAGAASKEKQSELQTIREVVSDTEEESHGRISLCRKRDMLNVRDANEEFEMKTGCLRRKSLDFTMDKERAAKNSGSGHKRRNLNNLLEEEEDAQQKQQERSSSHQIDKQEGLQSRAKVPSPTHQIVQKTDQLSIRHDHFE</sequence>
<dbReference type="InterPro" id="IPR014020">
    <property type="entry name" value="Tensin_C2-dom"/>
</dbReference>
<feature type="compositionally biased region" description="Basic and acidic residues" evidence="1">
    <location>
        <begin position="331"/>
        <end position="348"/>
    </location>
</feature>
<feature type="compositionally biased region" description="Acidic residues" evidence="1">
    <location>
        <begin position="137"/>
        <end position="154"/>
    </location>
</feature>
<protein>
    <recommendedName>
        <fullName evidence="2">C2 tensin-type domain-containing protein</fullName>
    </recommendedName>
</protein>
<accession>A0A8J8T4M7</accession>
<keyword evidence="4" id="KW-1185">Reference proteome</keyword>
<comment type="caution">
    <text evidence="3">The sequence shown here is derived from an EMBL/GenBank/DDBJ whole genome shotgun (WGS) entry which is preliminary data.</text>
</comment>
<feature type="compositionally biased region" description="Basic and acidic residues" evidence="1">
    <location>
        <begin position="205"/>
        <end position="214"/>
    </location>
</feature>
<evidence type="ECO:0000313" key="4">
    <source>
        <dbReference type="Proteomes" id="UP000785679"/>
    </source>
</evidence>
<feature type="compositionally biased region" description="Polar residues" evidence="1">
    <location>
        <begin position="359"/>
        <end position="370"/>
    </location>
</feature>
<dbReference type="PROSITE" id="PS51182">
    <property type="entry name" value="C2_TENSIN"/>
    <property type="match status" value="1"/>
</dbReference>
<feature type="region of interest" description="Disordered" evidence="1">
    <location>
        <begin position="294"/>
        <end position="378"/>
    </location>
</feature>
<dbReference type="Proteomes" id="UP000785679">
    <property type="component" value="Unassembled WGS sequence"/>
</dbReference>
<dbReference type="Gene3D" id="2.60.40.1110">
    <property type="match status" value="1"/>
</dbReference>
<feature type="region of interest" description="Disordered" evidence="1">
    <location>
        <begin position="136"/>
        <end position="268"/>
    </location>
</feature>
<evidence type="ECO:0000313" key="3">
    <source>
        <dbReference type="EMBL" id="TNV82172.1"/>
    </source>
</evidence>
<feature type="domain" description="C2 tensin-type" evidence="2">
    <location>
        <begin position="1"/>
        <end position="57"/>
    </location>
</feature>